<comment type="caution">
    <text evidence="2">The sequence shown here is derived from an EMBL/GenBank/DDBJ whole genome shotgun (WGS) entry which is preliminary data.</text>
</comment>
<dbReference type="AlphaFoldDB" id="A0A9Q3QUY2"/>
<feature type="transmembrane region" description="Helical" evidence="1">
    <location>
        <begin position="15"/>
        <end position="36"/>
    </location>
</feature>
<dbReference type="RefSeq" id="WP_221133371.1">
    <property type="nucleotide sequence ID" value="NZ_JABDYC010000001.1"/>
</dbReference>
<name>A0A9Q3QUY2_9HYPH</name>
<keyword evidence="1" id="KW-1133">Transmembrane helix</keyword>
<keyword evidence="1" id="KW-0472">Membrane</keyword>
<organism evidence="2 3">
    <name type="scientific">Rhizobium lentis</name>
    <dbReference type="NCBI Taxonomy" id="1138194"/>
    <lineage>
        <taxon>Bacteria</taxon>
        <taxon>Pseudomonadati</taxon>
        <taxon>Pseudomonadota</taxon>
        <taxon>Alphaproteobacteria</taxon>
        <taxon>Hyphomicrobiales</taxon>
        <taxon>Rhizobiaceae</taxon>
        <taxon>Rhizobium/Agrobacterium group</taxon>
        <taxon>Rhizobium</taxon>
    </lineage>
</organism>
<reference evidence="2" key="1">
    <citation type="submission" date="2020-04" db="EMBL/GenBank/DDBJ databases">
        <title>Global-level population genomics: horizontal gene transfer, symbiosis and evolution in Rhizobia.</title>
        <authorList>
            <person name="Gai Y."/>
        </authorList>
    </citation>
    <scope>NUCLEOTIDE SEQUENCE</scope>
    <source>
        <strain evidence="2">BLR57</strain>
    </source>
</reference>
<evidence type="ECO:0000256" key="1">
    <source>
        <dbReference type="SAM" id="Phobius"/>
    </source>
</evidence>
<accession>A0A9Q3QUY2</accession>
<dbReference type="EMBL" id="JABDYC010000001">
    <property type="protein sequence ID" value="MBX5021229.1"/>
    <property type="molecule type" value="Genomic_DNA"/>
</dbReference>
<keyword evidence="1" id="KW-0812">Transmembrane</keyword>
<gene>
    <name evidence="2" type="ORF">HJB63_01305</name>
</gene>
<dbReference type="Proteomes" id="UP000749740">
    <property type="component" value="Unassembled WGS sequence"/>
</dbReference>
<evidence type="ECO:0000313" key="3">
    <source>
        <dbReference type="Proteomes" id="UP000749740"/>
    </source>
</evidence>
<sequence>MTYLPGGIGEMRMNGLKWLIALTCVVVIGGVGYFIVSDINAKKADEAREARAQKSIECEDRVQAMENGKFSGDDLWVLTECTINGAMTQDRYNSAITAAARHSKGG</sequence>
<evidence type="ECO:0000313" key="2">
    <source>
        <dbReference type="EMBL" id="MBX5021229.1"/>
    </source>
</evidence>
<proteinExistence type="predicted"/>
<protein>
    <submittedName>
        <fullName evidence="2">Uncharacterized protein</fullName>
    </submittedName>
</protein>